<dbReference type="Gene3D" id="3.40.640.10">
    <property type="entry name" value="Type I PLP-dependent aspartate aminotransferase-like (Major domain)"/>
    <property type="match status" value="1"/>
</dbReference>
<dbReference type="Gene3D" id="3.90.1150.10">
    <property type="entry name" value="Aspartate Aminotransferase, domain 1"/>
    <property type="match status" value="1"/>
</dbReference>
<protein>
    <submittedName>
        <fullName evidence="3">Selenocysteine lyase/Cysteine desulfurase</fullName>
    </submittedName>
</protein>
<dbReference type="STRING" id="1003.SAMN04488541_1001211"/>
<dbReference type="Pfam" id="PF00266">
    <property type="entry name" value="Aminotran_5"/>
    <property type="match status" value="1"/>
</dbReference>
<organism evidence="3 4">
    <name type="scientific">Thermoflexibacter ruber</name>
    <dbReference type="NCBI Taxonomy" id="1003"/>
    <lineage>
        <taxon>Bacteria</taxon>
        <taxon>Pseudomonadati</taxon>
        <taxon>Bacteroidota</taxon>
        <taxon>Cytophagia</taxon>
        <taxon>Cytophagales</taxon>
        <taxon>Thermoflexibacteraceae</taxon>
        <taxon>Thermoflexibacter</taxon>
    </lineage>
</organism>
<dbReference type="PANTHER" id="PTHR43092:SF6">
    <property type="entry name" value="BLR1280 PROTEIN"/>
    <property type="match status" value="1"/>
</dbReference>
<proteinExistence type="predicted"/>
<name>A0A1I2AL53_9BACT</name>
<dbReference type="Proteomes" id="UP000199513">
    <property type="component" value="Unassembled WGS sequence"/>
</dbReference>
<dbReference type="SUPFAM" id="SSF53383">
    <property type="entry name" value="PLP-dependent transferases"/>
    <property type="match status" value="1"/>
</dbReference>
<dbReference type="InterPro" id="IPR000192">
    <property type="entry name" value="Aminotrans_V_dom"/>
</dbReference>
<dbReference type="EMBL" id="FONY01000001">
    <property type="protein sequence ID" value="SFE44447.1"/>
    <property type="molecule type" value="Genomic_DNA"/>
</dbReference>
<dbReference type="InterPro" id="IPR015424">
    <property type="entry name" value="PyrdxlP-dep_Trfase"/>
</dbReference>
<keyword evidence="1" id="KW-0663">Pyridoxal phosphate</keyword>
<dbReference type="GO" id="GO:0016829">
    <property type="term" value="F:lyase activity"/>
    <property type="evidence" value="ECO:0007669"/>
    <property type="project" value="UniProtKB-KW"/>
</dbReference>
<keyword evidence="3" id="KW-0456">Lyase</keyword>
<evidence type="ECO:0000259" key="2">
    <source>
        <dbReference type="Pfam" id="PF00266"/>
    </source>
</evidence>
<evidence type="ECO:0000313" key="3">
    <source>
        <dbReference type="EMBL" id="SFE44447.1"/>
    </source>
</evidence>
<evidence type="ECO:0000313" key="4">
    <source>
        <dbReference type="Proteomes" id="UP000199513"/>
    </source>
</evidence>
<gene>
    <name evidence="3" type="ORF">SAMN04488541_1001211</name>
</gene>
<evidence type="ECO:0000256" key="1">
    <source>
        <dbReference type="ARBA" id="ARBA00022898"/>
    </source>
</evidence>
<dbReference type="AlphaFoldDB" id="A0A1I2AL53"/>
<dbReference type="InterPro" id="IPR006311">
    <property type="entry name" value="TAT_signal"/>
</dbReference>
<dbReference type="InterPro" id="IPR015422">
    <property type="entry name" value="PyrdxlP-dep_Trfase_small"/>
</dbReference>
<reference evidence="3 4" key="1">
    <citation type="submission" date="2016-10" db="EMBL/GenBank/DDBJ databases">
        <authorList>
            <person name="de Groot N.N."/>
        </authorList>
    </citation>
    <scope>NUCLEOTIDE SEQUENCE [LARGE SCALE GENOMIC DNA]</scope>
    <source>
        <strain>GEY</strain>
        <strain evidence="4">DSM 9560</strain>
    </source>
</reference>
<accession>A0A1I2AL53</accession>
<keyword evidence="4" id="KW-1185">Reference proteome</keyword>
<feature type="domain" description="Aminotransferase class V" evidence="2">
    <location>
        <begin position="114"/>
        <end position="426"/>
    </location>
</feature>
<dbReference type="PANTHER" id="PTHR43092">
    <property type="entry name" value="L-CYSTEINE DESULFHYDRASE"/>
    <property type="match status" value="1"/>
</dbReference>
<sequence length="438" mass="49812">MTSRRNFFKKAGAIGSLATISPVFAKDVEQERVFTIKNIENAASKVQHLSPEEAAKDEDFWYWVQKAFVQSPNFINLENGYCSAQPTETMNALFKNIQYINELPSFYMRRNQQADREEVKKQLAKLAGVSTEEIMITRNTTEALETIIFGLQTLKEGDEAIMTNQDYGSMLEAFYLRARRYGSKNVIISLPLHPKSNKEIVDCYEKAITPRTKVILVTHMINLTGQILPVKEIAEMAHAKGVEIISDSAHSFAHIDFKIPDLQCDYFGTSLHKWLSTPLGAGLMYIKREKIKQVWGLYGETGFADDDIRKFERIGTHPCWTNLTISNAIRFHNAIGAKRKEARLRYLKNYWAEKLKNNPKIILNVPLEAERSCGLGNVAVKGLSPTQLADILYDKYRIFTVGIETEAVKGIRVTPHLYTTLEELDAFVRAMEEIARTS</sequence>
<dbReference type="PROSITE" id="PS51318">
    <property type="entry name" value="TAT"/>
    <property type="match status" value="1"/>
</dbReference>
<dbReference type="InterPro" id="IPR015421">
    <property type="entry name" value="PyrdxlP-dep_Trfase_major"/>
</dbReference>